<name>A0A2U1J3A6_SMIAN</name>
<dbReference type="CDD" id="cd00171">
    <property type="entry name" value="Sec7"/>
    <property type="match status" value="1"/>
</dbReference>
<dbReference type="SUPFAM" id="SSF48425">
    <property type="entry name" value="Sec7 domain"/>
    <property type="match status" value="1"/>
</dbReference>
<feature type="region of interest" description="Disordered" evidence="1">
    <location>
        <begin position="2222"/>
        <end position="2333"/>
    </location>
</feature>
<dbReference type="SMART" id="SM00222">
    <property type="entry name" value="Sec7"/>
    <property type="match status" value="1"/>
</dbReference>
<feature type="region of interest" description="Disordered" evidence="1">
    <location>
        <begin position="56"/>
        <end position="151"/>
    </location>
</feature>
<comment type="caution">
    <text evidence="3">The sequence shown here is derived from an EMBL/GenBank/DDBJ whole genome shotgun (WGS) entry which is preliminary data.</text>
</comment>
<feature type="compositionally biased region" description="Polar residues" evidence="1">
    <location>
        <begin position="84"/>
        <end position="97"/>
    </location>
</feature>
<dbReference type="PANTHER" id="PTHR10663:SF388">
    <property type="entry name" value="GOLGI-SPECIFIC BREFELDIN A-RESISTANCE GUANINE NUCLEOTIDE EXCHANGE FACTOR 1"/>
    <property type="match status" value="1"/>
</dbReference>
<dbReference type="InterPro" id="IPR035999">
    <property type="entry name" value="Sec7_dom_sf"/>
</dbReference>
<evidence type="ECO:0000256" key="1">
    <source>
        <dbReference type="SAM" id="MobiDB-lite"/>
    </source>
</evidence>
<feature type="compositionally biased region" description="Basic and acidic residues" evidence="1">
    <location>
        <begin position="2265"/>
        <end position="2280"/>
    </location>
</feature>
<dbReference type="InterPro" id="IPR000904">
    <property type="entry name" value="Sec7_dom"/>
</dbReference>
<protein>
    <recommendedName>
        <fullName evidence="2">SEC7 domain-containing protein</fullName>
    </recommendedName>
</protein>
<feature type="region of interest" description="Disordered" evidence="1">
    <location>
        <begin position="1523"/>
        <end position="1543"/>
    </location>
</feature>
<dbReference type="Gene3D" id="1.10.220.20">
    <property type="match status" value="1"/>
</dbReference>
<dbReference type="FunFam" id="1.10.1000.11:FF:000002">
    <property type="entry name" value="Cytohesin 1"/>
    <property type="match status" value="1"/>
</dbReference>
<dbReference type="PANTHER" id="PTHR10663">
    <property type="entry name" value="GUANYL-NUCLEOTIDE EXCHANGE FACTOR"/>
    <property type="match status" value="1"/>
</dbReference>
<dbReference type="PROSITE" id="PS50190">
    <property type="entry name" value="SEC7"/>
    <property type="match status" value="1"/>
</dbReference>
<dbReference type="Proteomes" id="UP000245591">
    <property type="component" value="Unassembled WGS sequence"/>
</dbReference>
<sequence length="2333" mass="261852">MNQYNGVVWKSSIEGEIEKVVVEMRKNVRWMNLMENEGIGALWIGSGRYPLCSTNKVKKKKNSPASNSSIQRSSSTIQSNNSNLQTVESYNTTNVESNETESSRLINTNLETKPTESQDKQKFENITEQSKVDSDQKTNITDGHIDSKEHDDSNFVDVEDEKLETKNSYFDQDIKDSYSFGKIGVSLGLTVFTLGEEYGEDERDNRSDRVAEELLSGFLILKTKIKALSETDSIPAKEILDPFLKLIKCGSATGPIARAALESIQRFVKLDLLNFNTKNGKEAITELSSAVTHCKFEATDTIMDESVLLQILEILRLVMFSPHSDLLSDTTVCEMLETVLSMACQMRLNDILRRTSELTLLELVGLVFGKLEKIENDILHNSGNSTGLEYSSDGSYGIVSVHELLRVLVMLTNPQNLQYTDTMRQLAIKALHVAIKTVGFSIANFEDLRALILNDLCHNLLLITGGNNIILITPALRILIEIFQTQGHLCKTQFEIFICQIFGRLVTPKTDIPPTSNSDSRKDSYPEQKPIATKLRRPSIVENSETPTEIPPDHTRRKSQSNISQNQKRKSEFADIDSKIVSFSLNEPINLTTPPTNTYEISVYNQCCMRAGVRGSVATGEIRKILLEGLHRILTLSPKLISSLWINYDCDMQRGNVFDFVISYLTMKAVPWPGTRHEIESEAYIDMTLYYIHHMAARNGVPKPDGIWGELLGLSEYEEAFIDFSNLNMDNLSESIHNQELPSIEVLLEKRKSKDMMIRAAELFNEKPAHGVSYLQKTGFIPIDNSTEMIMKLAQFLRSTPVLNKKLVGEYLSKPSNSEILQAYLELFDFKNKRLDEAVRALLGTFRLPGESQQIERIMKTFSSVYFATEPEQISSKNAAFVLSFAIIMLNTDLHNPQIKNRMKLEEFSRNLRGVNDSQDFSQKFLNDIYHTIQTREIVFPEEHEGETGFEYAWRELVSNEDGMVTNNTASLNDYKEIINNNSVSIRSNISNSSINVGTTQDQTTPQTYKASEKRSINIKSPWFSTGEIEKYDRCLFIAIWPRFLRTLTLSIVHCSNDRAFRLALSGMYSLLGLANKFGLSTCVDETLHYLAQISGLFESSFLADINSPVIVECSDPGASKTPISHPPIKANSDSMVLKDNLEEISDNLSILSTSVARDSDFASVPEPLSNFYKSDTFEHWEAYERKRIPLCNLSLQLGKDYCGQIALISLFAAVKQWPSSLGPSGWRTVIRITRVLINADLVSPYSKRVRNLITGTATIPRSDSLKCFLLARNKAIEISSGGSSITKQNQYQSGGGLFSALSSFLGGSPIYKSGSHQNDENSDTSSSILDEWYGQSYKLVPLSPSSDIVVDNMKHIHLSSLGTPYILRYYSESGYSEPFSKPIKHVQSPSLSQLRPLRLKAQSRWQEPLELLVQLVLSSRKCAEACEVSKVFSRISENDNNSFLTFLQSVATMINDSVHIPDMENISSMQQASGIQKVLSTPTTIIGSENRKVSKGVSGTEVESMIASESSPVISTGAKTLRRLSNPSSGKKRDSVSRKKSSGFVQIEGHPAVGDRVGYEPGLLYFIETISGFCEDTPNRIPLIWHVMERPFRRIMENADLMDLFVVERTVGVLMRVIIASLIYKTKLHSRMAMFVFEGPSASSDEIDSQDSYRHEEELSRQLNEVVERVFRCLGLLRDCDKTTFSRTEETLAAGLRVIAATDISALISAGSWPVVSSLLKSLSVMKEKYPHYPSREGMATFEIVLHLASCFRLDDEKYNIVFANSTLNLPDIIDLLNMFMPHERLFASISGGNNVLNNGSTPGREFAIKAARQQNAFIFTNRILAEFMRLQLHTRQKLLLYAISSNSCSSDLYNTPAITPSSSNPGFQMLSYWLCTLNAIANLCHSRHREIRSAGCLHLQRALNRSEWQKYLLSNHTNQIDENQEVAKKQNNKVEKNTLTTGNGSESSLGNTLPSYWIHSILQRVLLPLIGTLLRPDFLTDFSMEETHMRVLGIMTNFFLHNTTELLSINTSQQYPVDTPNSLNVDEFSLHQQENSSKSQPSFDVMWLRVVDVLVRYMRIGTIMKPQIQGPGKQARNMAMLPDEDNKLNLQNYQHPAMLSLFLAEISQEHLKNMILVLDSFKVFNVGESNVSEQPPVELSKANTNEGDNIVLRDSETIGSSIIDIDKNRNSLWFKTWDIVGEVNQQLKLQWFSAPNKTPSVELALGESNELKQDIVEPELGTPENEEAKGEDNTPSSQTEPHIDSNSKDTDLNVLSISQGVPKNEEPKDISSDSEKFSNKLVDTKSNNKLNKDEVPEDSGVGLKEKKSSQGSRSGRGSVPKRKNLIIVPTD</sequence>
<dbReference type="EMBL" id="MBFU01000431">
    <property type="protein sequence ID" value="PVZ99497.1"/>
    <property type="molecule type" value="Genomic_DNA"/>
</dbReference>
<dbReference type="Pfam" id="PF01369">
    <property type="entry name" value="Sec7"/>
    <property type="match status" value="1"/>
</dbReference>
<reference evidence="3 4" key="1">
    <citation type="journal article" date="2018" name="MBio">
        <title>Comparative Genomics Reveals the Core Gene Toolbox for the Fungus-Insect Symbiosis.</title>
        <authorList>
            <person name="Wang Y."/>
            <person name="Stata M."/>
            <person name="Wang W."/>
            <person name="Stajich J.E."/>
            <person name="White M.M."/>
            <person name="Moncalvo J.M."/>
        </authorList>
    </citation>
    <scope>NUCLEOTIDE SEQUENCE [LARGE SCALE GENOMIC DNA]</scope>
    <source>
        <strain evidence="3 4">AUS-126-30</strain>
    </source>
</reference>
<feature type="domain" description="SEC7" evidence="2">
    <location>
        <begin position="746"/>
        <end position="936"/>
    </location>
</feature>
<dbReference type="GO" id="GO:0032012">
    <property type="term" value="P:regulation of ARF protein signal transduction"/>
    <property type="evidence" value="ECO:0007669"/>
    <property type="project" value="InterPro"/>
</dbReference>
<keyword evidence="4" id="KW-1185">Reference proteome</keyword>
<dbReference type="GO" id="GO:0005085">
    <property type="term" value="F:guanyl-nucleotide exchange factor activity"/>
    <property type="evidence" value="ECO:0007669"/>
    <property type="project" value="InterPro"/>
</dbReference>
<feature type="region of interest" description="Disordered" evidence="1">
    <location>
        <begin position="510"/>
        <end position="571"/>
    </location>
</feature>
<organism evidence="3 4">
    <name type="scientific">Smittium angustum</name>
    <dbReference type="NCBI Taxonomy" id="133377"/>
    <lineage>
        <taxon>Eukaryota</taxon>
        <taxon>Fungi</taxon>
        <taxon>Fungi incertae sedis</taxon>
        <taxon>Zoopagomycota</taxon>
        <taxon>Kickxellomycotina</taxon>
        <taxon>Harpellomycetes</taxon>
        <taxon>Harpellales</taxon>
        <taxon>Legeriomycetaceae</taxon>
        <taxon>Smittium</taxon>
    </lineage>
</organism>
<feature type="compositionally biased region" description="Basic and acidic residues" evidence="1">
    <location>
        <begin position="2243"/>
        <end position="2253"/>
    </location>
</feature>
<dbReference type="Gene3D" id="1.10.1000.11">
    <property type="entry name" value="Arf Nucleotide-binding Site Opener,domain 2"/>
    <property type="match status" value="1"/>
</dbReference>
<evidence type="ECO:0000313" key="4">
    <source>
        <dbReference type="Proteomes" id="UP000245591"/>
    </source>
</evidence>
<dbReference type="GO" id="GO:0012505">
    <property type="term" value="C:endomembrane system"/>
    <property type="evidence" value="ECO:0007669"/>
    <property type="project" value="UniProtKB-ARBA"/>
</dbReference>
<feature type="compositionally biased region" description="Polar residues" evidence="1">
    <location>
        <begin position="103"/>
        <end position="112"/>
    </location>
</feature>
<proteinExistence type="predicted"/>
<feature type="compositionally biased region" description="Basic and acidic residues" evidence="1">
    <location>
        <begin position="113"/>
        <end position="136"/>
    </location>
</feature>
<dbReference type="GO" id="GO:0016192">
    <property type="term" value="P:vesicle-mediated transport"/>
    <property type="evidence" value="ECO:0007669"/>
    <property type="project" value="UniProtKB-ARBA"/>
</dbReference>
<evidence type="ECO:0000313" key="3">
    <source>
        <dbReference type="EMBL" id="PVZ99497.1"/>
    </source>
</evidence>
<feature type="compositionally biased region" description="Low complexity" evidence="1">
    <location>
        <begin position="63"/>
        <end position="83"/>
    </location>
</feature>
<dbReference type="InterPro" id="IPR023394">
    <property type="entry name" value="Sec7_C_sf"/>
</dbReference>
<evidence type="ECO:0000259" key="2">
    <source>
        <dbReference type="PROSITE" id="PS50190"/>
    </source>
</evidence>
<gene>
    <name evidence="3" type="ORF">BB558_004505</name>
</gene>
<dbReference type="GO" id="GO:0005737">
    <property type="term" value="C:cytoplasm"/>
    <property type="evidence" value="ECO:0007669"/>
    <property type="project" value="UniProtKB-ARBA"/>
</dbReference>
<accession>A0A2U1J3A6</accession>
<feature type="compositionally biased region" description="Low complexity" evidence="1">
    <location>
        <begin position="2311"/>
        <end position="2320"/>
    </location>
</feature>